<comment type="caution">
    <text evidence="1">The sequence shown here is derived from an EMBL/GenBank/DDBJ whole genome shotgun (WGS) entry which is preliminary data.</text>
</comment>
<gene>
    <name evidence="1" type="ORF">GON26_07475</name>
</gene>
<evidence type="ECO:0000313" key="2">
    <source>
        <dbReference type="Proteomes" id="UP000471501"/>
    </source>
</evidence>
<proteinExistence type="predicted"/>
<sequence>MGKDLHYSIRPFIENALKHHHVVKEVKSIQIDNFYAYEVIRNGMDSVIVVLSDDYFFGENAIQKKPEILKDGGFFLKARPEGGGIEKSIPAEKLGIGRIGKLLGALNRNDFWNYEPPKKD</sequence>
<organism evidence="1 2">
    <name type="scientific">Flavobacterium hydrocarbonoxydans</name>
    <dbReference type="NCBI Taxonomy" id="2683249"/>
    <lineage>
        <taxon>Bacteria</taxon>
        <taxon>Pseudomonadati</taxon>
        <taxon>Bacteroidota</taxon>
        <taxon>Flavobacteriia</taxon>
        <taxon>Flavobacteriales</taxon>
        <taxon>Flavobacteriaceae</taxon>
        <taxon>Flavobacterium</taxon>
    </lineage>
</organism>
<protein>
    <submittedName>
        <fullName evidence="1">Uncharacterized protein</fullName>
    </submittedName>
</protein>
<dbReference type="Proteomes" id="UP000471501">
    <property type="component" value="Unassembled WGS sequence"/>
</dbReference>
<name>A0A6I4NIM2_9FLAO</name>
<keyword evidence="2" id="KW-1185">Reference proteome</keyword>
<reference evidence="1 2" key="1">
    <citation type="submission" date="2019-12" db="EMBL/GenBank/DDBJ databases">
        <authorList>
            <person name="Kim Y.S."/>
        </authorList>
    </citation>
    <scope>NUCLEOTIDE SEQUENCE [LARGE SCALE GENOMIC DNA]</scope>
    <source>
        <strain evidence="1 2">GA093</strain>
    </source>
</reference>
<evidence type="ECO:0000313" key="1">
    <source>
        <dbReference type="EMBL" id="MWB94198.1"/>
    </source>
</evidence>
<dbReference type="RefSeq" id="WP_160374144.1">
    <property type="nucleotide sequence ID" value="NZ_WSTB01000003.1"/>
</dbReference>
<dbReference type="AlphaFoldDB" id="A0A6I4NIM2"/>
<accession>A0A6I4NIM2</accession>
<dbReference type="EMBL" id="WSTB01000003">
    <property type="protein sequence ID" value="MWB94198.1"/>
    <property type="molecule type" value="Genomic_DNA"/>
</dbReference>